<evidence type="ECO:0000256" key="2">
    <source>
        <dbReference type="SAM" id="Coils"/>
    </source>
</evidence>
<dbReference type="Gene3D" id="1.10.287.470">
    <property type="entry name" value="Helix hairpin bin"/>
    <property type="match status" value="1"/>
</dbReference>
<dbReference type="InterPro" id="IPR058637">
    <property type="entry name" value="YknX-like_C"/>
</dbReference>
<dbReference type="Pfam" id="PF25917">
    <property type="entry name" value="BSH_RND"/>
    <property type="match status" value="1"/>
</dbReference>
<dbReference type="Gene3D" id="2.40.30.170">
    <property type="match status" value="1"/>
</dbReference>
<dbReference type="PANTHER" id="PTHR30469">
    <property type="entry name" value="MULTIDRUG RESISTANCE PROTEIN MDTA"/>
    <property type="match status" value="1"/>
</dbReference>
<dbReference type="Pfam" id="PF25989">
    <property type="entry name" value="YknX_C"/>
    <property type="match status" value="1"/>
</dbReference>
<gene>
    <name evidence="6" type="ORF">ACK2TP_10820</name>
</gene>
<keyword evidence="7" id="KW-1185">Reference proteome</keyword>
<protein>
    <submittedName>
        <fullName evidence="6">Efflux RND transporter periplasmic adaptor subunit</fullName>
    </submittedName>
</protein>
<evidence type="ECO:0000313" key="6">
    <source>
        <dbReference type="EMBL" id="MFN2976254.1"/>
    </source>
</evidence>
<feature type="coiled-coil region" evidence="2">
    <location>
        <begin position="84"/>
        <end position="118"/>
    </location>
</feature>
<feature type="domain" description="CusB-like beta-barrel" evidence="4">
    <location>
        <begin position="215"/>
        <end position="286"/>
    </location>
</feature>
<feature type="domain" description="Multidrug resistance protein MdtA-like barrel-sandwich hybrid" evidence="3">
    <location>
        <begin position="51"/>
        <end position="205"/>
    </location>
</feature>
<evidence type="ECO:0000313" key="7">
    <source>
        <dbReference type="Proteomes" id="UP001634747"/>
    </source>
</evidence>
<reference evidence="6 7" key="1">
    <citation type="submission" date="2024-12" db="EMBL/GenBank/DDBJ databases">
        <authorList>
            <person name="Lee Y."/>
        </authorList>
    </citation>
    <scope>NUCLEOTIDE SEQUENCE [LARGE SCALE GENOMIC DNA]</scope>
    <source>
        <strain evidence="6 7">03SUJ4</strain>
    </source>
</reference>
<dbReference type="SUPFAM" id="SSF111369">
    <property type="entry name" value="HlyD-like secretion proteins"/>
    <property type="match status" value="1"/>
</dbReference>
<dbReference type="NCBIfam" id="TIGR01730">
    <property type="entry name" value="RND_mfp"/>
    <property type="match status" value="1"/>
</dbReference>
<comment type="similarity">
    <text evidence="1">Belongs to the membrane fusion protein (MFP) (TC 8.A.1) family.</text>
</comment>
<dbReference type="Gene3D" id="2.40.420.20">
    <property type="match status" value="1"/>
</dbReference>
<evidence type="ECO:0000259" key="4">
    <source>
        <dbReference type="Pfam" id="PF25954"/>
    </source>
</evidence>
<name>A0ABW9KP16_9BACT</name>
<dbReference type="PANTHER" id="PTHR30469:SF37">
    <property type="entry name" value="RAGD PROTEIN"/>
    <property type="match status" value="1"/>
</dbReference>
<sequence length="361" mass="38698">MHNHKKILLIALAICGQVIAQSPARVELVAVESRNPTRTIALPAELAPYLQADIEARVPGYIEQVLVDRGSRVRRGQVLVELSAPEMKAQTAAAEANLHQAEADQSQAEAQAAGIESTFARLQEASKTPGAIAGNELVQSEKERDAAQSLVSSRKAATRAASERLRVAKEMEGYLRVTAPFDGTITDRFVHPGILVQGGTHTPLLKLQQTAHLRLTVPVPESYAGHVVSGTPVNFHVSSQPGKTYSAKIARISGALDAQSRTMTVELDAYNKDGSLAPGMYPTVDWPVSSAEPLLLVPATSVVSTTERTFIITPLNGHAHWVNVRKGAAFGDQVAIRGEIKQGDKVVKRASDDLREGTPLP</sequence>
<accession>A0ABW9KP16</accession>
<dbReference type="Pfam" id="PF25954">
    <property type="entry name" value="Beta-barrel_RND_2"/>
    <property type="match status" value="1"/>
</dbReference>
<evidence type="ECO:0000259" key="3">
    <source>
        <dbReference type="Pfam" id="PF25917"/>
    </source>
</evidence>
<dbReference type="InterPro" id="IPR058792">
    <property type="entry name" value="Beta-barrel_RND_2"/>
</dbReference>
<keyword evidence="2" id="KW-0175">Coiled coil</keyword>
<dbReference type="InterPro" id="IPR006143">
    <property type="entry name" value="RND_pump_MFP"/>
</dbReference>
<proteinExistence type="inferred from homology"/>
<evidence type="ECO:0000256" key="1">
    <source>
        <dbReference type="ARBA" id="ARBA00009477"/>
    </source>
</evidence>
<dbReference type="Proteomes" id="UP001634747">
    <property type="component" value="Unassembled WGS sequence"/>
</dbReference>
<evidence type="ECO:0000259" key="5">
    <source>
        <dbReference type="Pfam" id="PF25989"/>
    </source>
</evidence>
<dbReference type="EMBL" id="JBJYXY010000001">
    <property type="protein sequence ID" value="MFN2976254.1"/>
    <property type="molecule type" value="Genomic_DNA"/>
</dbReference>
<dbReference type="RefSeq" id="WP_263412260.1">
    <property type="nucleotide sequence ID" value="NZ_BAABBH010000001.1"/>
</dbReference>
<comment type="caution">
    <text evidence="6">The sequence shown here is derived from an EMBL/GenBank/DDBJ whole genome shotgun (WGS) entry which is preliminary data.</text>
</comment>
<feature type="domain" description="YknX-like C-terminal permuted SH3-like" evidence="5">
    <location>
        <begin position="296"/>
        <end position="359"/>
    </location>
</feature>
<dbReference type="Gene3D" id="2.40.50.100">
    <property type="match status" value="1"/>
</dbReference>
<dbReference type="InterPro" id="IPR058625">
    <property type="entry name" value="MdtA-like_BSH"/>
</dbReference>
<organism evidence="6 7">
    <name type="scientific">Terriglobus aquaticus</name>
    <dbReference type="NCBI Taxonomy" id="940139"/>
    <lineage>
        <taxon>Bacteria</taxon>
        <taxon>Pseudomonadati</taxon>
        <taxon>Acidobacteriota</taxon>
        <taxon>Terriglobia</taxon>
        <taxon>Terriglobales</taxon>
        <taxon>Acidobacteriaceae</taxon>
        <taxon>Terriglobus</taxon>
    </lineage>
</organism>